<dbReference type="RefSeq" id="WP_344194969.1">
    <property type="nucleotide sequence ID" value="NZ_BAAARN010000004.1"/>
</dbReference>
<evidence type="ECO:0000313" key="2">
    <source>
        <dbReference type="EMBL" id="GAA2738567.1"/>
    </source>
</evidence>
<evidence type="ECO:0000256" key="1">
    <source>
        <dbReference type="RuleBase" id="RU362001"/>
    </source>
</evidence>
<evidence type="ECO:0000313" key="3">
    <source>
        <dbReference type="Proteomes" id="UP001501326"/>
    </source>
</evidence>
<keyword evidence="3" id="KW-1185">Reference proteome</keyword>
<dbReference type="Proteomes" id="UP001501326">
    <property type="component" value="Unassembled WGS sequence"/>
</dbReference>
<comment type="caution">
    <text evidence="2">The sequence shown here is derived from an EMBL/GenBank/DDBJ whole genome shotgun (WGS) entry which is preliminary data.</text>
</comment>
<dbReference type="InterPro" id="IPR010310">
    <property type="entry name" value="T7SS_ESAT-6-like"/>
</dbReference>
<accession>A0ABP6H975</accession>
<dbReference type="EMBL" id="BAAARN010000004">
    <property type="protein sequence ID" value="GAA2738567.1"/>
    <property type="molecule type" value="Genomic_DNA"/>
</dbReference>
<organism evidence="2 3">
    <name type="scientific">Pedococcus aerophilus</name>
    <dbReference type="NCBI Taxonomy" id="436356"/>
    <lineage>
        <taxon>Bacteria</taxon>
        <taxon>Bacillati</taxon>
        <taxon>Actinomycetota</taxon>
        <taxon>Actinomycetes</taxon>
        <taxon>Micrococcales</taxon>
        <taxon>Intrasporangiaceae</taxon>
        <taxon>Pedococcus</taxon>
    </lineage>
</organism>
<dbReference type="SUPFAM" id="SSF140453">
    <property type="entry name" value="EsxAB dimer-like"/>
    <property type="match status" value="1"/>
</dbReference>
<proteinExistence type="inferred from homology"/>
<reference evidence="3" key="1">
    <citation type="journal article" date="2019" name="Int. J. Syst. Evol. Microbiol.">
        <title>The Global Catalogue of Microorganisms (GCM) 10K type strain sequencing project: providing services to taxonomists for standard genome sequencing and annotation.</title>
        <authorList>
            <consortium name="The Broad Institute Genomics Platform"/>
            <consortium name="The Broad Institute Genome Sequencing Center for Infectious Disease"/>
            <person name="Wu L."/>
            <person name="Ma J."/>
        </authorList>
    </citation>
    <scope>NUCLEOTIDE SEQUENCE [LARGE SCALE GENOMIC DNA]</scope>
    <source>
        <strain evidence="3">JCM 16378</strain>
    </source>
</reference>
<dbReference type="NCBIfam" id="TIGR03930">
    <property type="entry name" value="WXG100_ESAT6"/>
    <property type="match status" value="1"/>
</dbReference>
<name>A0ABP6H975_9MICO</name>
<comment type="similarity">
    <text evidence="1">Belongs to the WXG100 family.</text>
</comment>
<dbReference type="Gene3D" id="1.10.287.1060">
    <property type="entry name" value="ESAT-6-like"/>
    <property type="match status" value="1"/>
</dbReference>
<dbReference type="InterPro" id="IPR036689">
    <property type="entry name" value="ESAT-6-like_sf"/>
</dbReference>
<protein>
    <recommendedName>
        <fullName evidence="1">ESAT-6-like protein</fullName>
    </recommendedName>
</protein>
<dbReference type="Pfam" id="PF06013">
    <property type="entry name" value="WXG100"/>
    <property type="match status" value="1"/>
</dbReference>
<sequence>MLVDHGGLSAAAGDIAQGASKIEGKLNDMDQALSPLKSEWDGSAKEAYTQAKQKWTQAITDMKLVLAEIGNAVETSNQDYQDGDKKSAGLFQ</sequence>
<gene>
    <name evidence="2" type="ORF">GCM10009867_30410</name>
</gene>